<reference evidence="1 2" key="1">
    <citation type="journal article" date="2020" name="Phytopathology">
        <title>Genome Sequence Resources of Colletotrichum truncatum, C. plurivorum, C. musicola, and C. sojae: Four Species Pathogenic to Soybean (Glycine max).</title>
        <authorList>
            <person name="Rogerio F."/>
            <person name="Boufleur T.R."/>
            <person name="Ciampi-Guillardi M."/>
            <person name="Sukno S.A."/>
            <person name="Thon M.R."/>
            <person name="Massola Junior N.S."/>
            <person name="Baroncelli R."/>
        </authorList>
    </citation>
    <scope>NUCLEOTIDE SEQUENCE [LARGE SCALE GENOMIC DNA]</scope>
    <source>
        <strain evidence="1 2">CMES1059</strain>
    </source>
</reference>
<accession>A0ACC3Z9C0</accession>
<sequence length="343" mass="39426">MPIGKSDYNSYALSDSPASSLPQTLPPSTNTAASYRQSKCAECGEQVIYGFALEWHARGFRHKAYRCKVTGCDERFVTIGERDAHHRRPHLQNHGRVETEHPFACVECMESFPYKAGLERHANEAQHSPFACVCGKKFARLDVLNRHLDSLGNDMPKYPCQFCKRHRGNNGFRRRDHLLQHIRGYHKFEAEEKIGDILPSRRGKYQVPPVCPHPRCSSHQDESFKHMSEEEQNRNKPFNTQAEYTKHMKTVHDFTPYPCTVAGCNKTGAKGYAREKDLINHRNKEHPDAAAYVPGPRDVRIECRWPGCDARLYSNSMMDHEANHKFRAYRLNLEESKTADNLA</sequence>
<proteinExistence type="predicted"/>
<protein>
    <submittedName>
        <fullName evidence="1">CROL alpha</fullName>
    </submittedName>
</protein>
<comment type="caution">
    <text evidence="1">The sequence shown here is derived from an EMBL/GenBank/DDBJ whole genome shotgun (WGS) entry which is preliminary data.</text>
</comment>
<dbReference type="Proteomes" id="UP000805649">
    <property type="component" value="Unassembled WGS sequence"/>
</dbReference>
<keyword evidence="2" id="KW-1185">Reference proteome</keyword>
<name>A0ACC3Z9C0_COLTU</name>
<dbReference type="EMBL" id="VUJX02000002">
    <property type="protein sequence ID" value="KAL0940672.1"/>
    <property type="molecule type" value="Genomic_DNA"/>
</dbReference>
<evidence type="ECO:0000313" key="1">
    <source>
        <dbReference type="EMBL" id="KAL0940672.1"/>
    </source>
</evidence>
<organism evidence="1 2">
    <name type="scientific">Colletotrichum truncatum</name>
    <name type="common">Anthracnose fungus</name>
    <name type="synonym">Colletotrichum capsici</name>
    <dbReference type="NCBI Taxonomy" id="5467"/>
    <lineage>
        <taxon>Eukaryota</taxon>
        <taxon>Fungi</taxon>
        <taxon>Dikarya</taxon>
        <taxon>Ascomycota</taxon>
        <taxon>Pezizomycotina</taxon>
        <taxon>Sordariomycetes</taxon>
        <taxon>Hypocreomycetidae</taxon>
        <taxon>Glomerellales</taxon>
        <taxon>Glomerellaceae</taxon>
        <taxon>Colletotrichum</taxon>
        <taxon>Colletotrichum truncatum species complex</taxon>
    </lineage>
</organism>
<gene>
    <name evidence="1" type="ORF">CTRU02_203435</name>
</gene>
<evidence type="ECO:0000313" key="2">
    <source>
        <dbReference type="Proteomes" id="UP000805649"/>
    </source>
</evidence>